<dbReference type="AlphaFoldDB" id="A0A374NZN5"/>
<reference evidence="2 3" key="1">
    <citation type="submission" date="2018-08" db="EMBL/GenBank/DDBJ databases">
        <title>A genome reference for cultivated species of the human gut microbiota.</title>
        <authorList>
            <person name="Zou Y."/>
            <person name="Xue W."/>
            <person name="Luo G."/>
        </authorList>
    </citation>
    <scope>NUCLEOTIDE SEQUENCE [LARGE SCALE GENOMIC DNA]</scope>
    <source>
        <strain evidence="2 3">TM09-12</strain>
    </source>
</reference>
<dbReference type="Proteomes" id="UP000263014">
    <property type="component" value="Unassembled WGS sequence"/>
</dbReference>
<dbReference type="InterPro" id="IPR001173">
    <property type="entry name" value="Glyco_trans_2-like"/>
</dbReference>
<dbReference type="PANTHER" id="PTHR22916">
    <property type="entry name" value="GLYCOSYLTRANSFERASE"/>
    <property type="match status" value="1"/>
</dbReference>
<dbReference type="RefSeq" id="WP_117624384.1">
    <property type="nucleotide sequence ID" value="NZ_QSRE01000016.1"/>
</dbReference>
<dbReference type="SUPFAM" id="SSF53448">
    <property type="entry name" value="Nucleotide-diphospho-sugar transferases"/>
    <property type="match status" value="1"/>
</dbReference>
<evidence type="ECO:0000259" key="1">
    <source>
        <dbReference type="Pfam" id="PF00535"/>
    </source>
</evidence>
<dbReference type="CDD" id="cd00761">
    <property type="entry name" value="Glyco_tranf_GTA_type"/>
    <property type="match status" value="1"/>
</dbReference>
<dbReference type="Pfam" id="PF00535">
    <property type="entry name" value="Glycos_transf_2"/>
    <property type="match status" value="1"/>
</dbReference>
<dbReference type="Gene3D" id="3.90.550.10">
    <property type="entry name" value="Spore Coat Polysaccharide Biosynthesis Protein SpsA, Chain A"/>
    <property type="match status" value="1"/>
</dbReference>
<comment type="caution">
    <text evidence="2">The sequence shown here is derived from an EMBL/GenBank/DDBJ whole genome shotgun (WGS) entry which is preliminary data.</text>
</comment>
<gene>
    <name evidence="2" type="ORF">DXD79_27315</name>
</gene>
<name>A0A374NZN5_9FIRM</name>
<dbReference type="EMBL" id="QSON01000019">
    <property type="protein sequence ID" value="RGI97521.1"/>
    <property type="molecule type" value="Genomic_DNA"/>
</dbReference>
<evidence type="ECO:0000313" key="2">
    <source>
        <dbReference type="EMBL" id="RGI97521.1"/>
    </source>
</evidence>
<organism evidence="2 3">
    <name type="scientific">Hungatella hathewayi</name>
    <dbReference type="NCBI Taxonomy" id="154046"/>
    <lineage>
        <taxon>Bacteria</taxon>
        <taxon>Bacillati</taxon>
        <taxon>Bacillota</taxon>
        <taxon>Clostridia</taxon>
        <taxon>Lachnospirales</taxon>
        <taxon>Lachnospiraceae</taxon>
        <taxon>Hungatella</taxon>
    </lineage>
</organism>
<sequence>MKCLTIVIPMYNIEKYISECLESFIVQEIIGDIEVLIIDDGSKDGSSAIAAEYERLYPQLFRIIKKQNGGHGSTINRGIEEAAGKYFKVVDGDDWVAKEAFVKLVKTLKKTDADLILSNYNWVDYKTGDTKAEVDELCPQIQYEKIYLAGEVLNKTFLKMHAMTYRTSILQNMGIRLDENCFYVDTEYIIYPIPFIKTVLFLKEFVYQYRVGMPTQSMSIDNMKKRCSQHEMVLDHLIKYYHDNENCTCSKAMATVISRMVTSQYKIYLSFKENRKSDLIEMEENLKQDMPLIYNGIQHKAVSILRKTNYYIYPVISWMVRKYLR</sequence>
<dbReference type="InterPro" id="IPR029044">
    <property type="entry name" value="Nucleotide-diphossugar_trans"/>
</dbReference>
<keyword evidence="2" id="KW-0808">Transferase</keyword>
<feature type="domain" description="Glycosyltransferase 2-like" evidence="1">
    <location>
        <begin position="5"/>
        <end position="170"/>
    </location>
</feature>
<dbReference type="PANTHER" id="PTHR22916:SF3">
    <property type="entry name" value="UDP-GLCNAC:BETAGAL BETA-1,3-N-ACETYLGLUCOSAMINYLTRANSFERASE-LIKE PROTEIN 1"/>
    <property type="match status" value="1"/>
</dbReference>
<proteinExistence type="predicted"/>
<accession>A0A374NZN5</accession>
<evidence type="ECO:0000313" key="3">
    <source>
        <dbReference type="Proteomes" id="UP000263014"/>
    </source>
</evidence>
<dbReference type="GO" id="GO:0016758">
    <property type="term" value="F:hexosyltransferase activity"/>
    <property type="evidence" value="ECO:0007669"/>
    <property type="project" value="UniProtKB-ARBA"/>
</dbReference>
<protein>
    <submittedName>
        <fullName evidence="2">Glycosyltransferase family 2 protein</fullName>
    </submittedName>
</protein>